<proteinExistence type="inferred from homology"/>
<dbReference type="EC" id="3.1.3.25" evidence="8"/>
<evidence type="ECO:0000256" key="5">
    <source>
        <dbReference type="ARBA" id="ARBA00022801"/>
    </source>
</evidence>
<name>A0A7V4NFA9_FERPE</name>
<comment type="cofactor">
    <cofactor evidence="2 7 8">
        <name>Mg(2+)</name>
        <dbReference type="ChEBI" id="CHEBI:18420"/>
    </cofactor>
</comment>
<keyword evidence="4 7" id="KW-0479">Metal-binding</keyword>
<feature type="binding site" evidence="7">
    <location>
        <position position="74"/>
    </location>
    <ligand>
        <name>Mg(2+)</name>
        <dbReference type="ChEBI" id="CHEBI:18420"/>
        <label>1</label>
        <note>catalytic</note>
    </ligand>
</feature>
<dbReference type="GO" id="GO:0008934">
    <property type="term" value="F:inositol monophosphate 1-phosphatase activity"/>
    <property type="evidence" value="ECO:0007669"/>
    <property type="project" value="InterPro"/>
</dbReference>
<keyword evidence="5 8" id="KW-0378">Hydrolase</keyword>
<reference evidence="9" key="1">
    <citation type="journal article" date="2020" name="mSystems">
        <title>Genome- and Community-Level Interaction Insights into Carbon Utilization and Element Cycling Functions of Hydrothermarchaeota in Hydrothermal Sediment.</title>
        <authorList>
            <person name="Zhou Z."/>
            <person name="Liu Y."/>
            <person name="Xu W."/>
            <person name="Pan J."/>
            <person name="Luo Z.H."/>
            <person name="Li M."/>
        </authorList>
    </citation>
    <scope>NUCLEOTIDE SEQUENCE [LARGE SCALE GENOMIC DNA]</scope>
    <source>
        <strain evidence="9">SpSt-61</strain>
    </source>
</reference>
<dbReference type="InterPro" id="IPR020583">
    <property type="entry name" value="Inositol_monoP_metal-BS"/>
</dbReference>
<dbReference type="Pfam" id="PF00459">
    <property type="entry name" value="Inositol_P"/>
    <property type="match status" value="1"/>
</dbReference>
<comment type="similarity">
    <text evidence="3 8">Belongs to the inositol monophosphatase superfamily.</text>
</comment>
<organism evidence="9">
    <name type="scientific">Fervidobacterium pennivorans</name>
    <dbReference type="NCBI Taxonomy" id="93466"/>
    <lineage>
        <taxon>Bacteria</taxon>
        <taxon>Thermotogati</taxon>
        <taxon>Thermotogota</taxon>
        <taxon>Thermotogae</taxon>
        <taxon>Thermotogales</taxon>
        <taxon>Fervidobacteriaceae</taxon>
        <taxon>Fervidobacterium</taxon>
    </lineage>
</organism>
<evidence type="ECO:0000256" key="6">
    <source>
        <dbReference type="ARBA" id="ARBA00022842"/>
    </source>
</evidence>
<feature type="binding site" evidence="7">
    <location>
        <position position="91"/>
    </location>
    <ligand>
        <name>Mg(2+)</name>
        <dbReference type="ChEBI" id="CHEBI:18420"/>
        <label>1</label>
        <note>catalytic</note>
    </ligand>
</feature>
<evidence type="ECO:0000256" key="8">
    <source>
        <dbReference type="RuleBase" id="RU364068"/>
    </source>
</evidence>
<dbReference type="Gene3D" id="3.30.540.10">
    <property type="entry name" value="Fructose-1,6-Bisphosphatase, subunit A, domain 1"/>
    <property type="match status" value="1"/>
</dbReference>
<feature type="binding site" evidence="7">
    <location>
        <position position="93"/>
    </location>
    <ligand>
        <name>Mg(2+)</name>
        <dbReference type="ChEBI" id="CHEBI:18420"/>
        <label>2</label>
    </ligand>
</feature>
<protein>
    <recommendedName>
        <fullName evidence="8">Inositol-1-monophosphatase</fullName>
        <ecNumber evidence="8">3.1.3.25</ecNumber>
    </recommendedName>
</protein>
<comment type="caution">
    <text evidence="9">The sequence shown here is derived from an EMBL/GenBank/DDBJ whole genome shotgun (WGS) entry which is preliminary data.</text>
</comment>
<dbReference type="EMBL" id="DSZZ01000203">
    <property type="protein sequence ID" value="HGU52784.1"/>
    <property type="molecule type" value="Genomic_DNA"/>
</dbReference>
<evidence type="ECO:0000313" key="9">
    <source>
        <dbReference type="EMBL" id="HGU52784.1"/>
    </source>
</evidence>
<dbReference type="PROSITE" id="PS00629">
    <property type="entry name" value="IMP_1"/>
    <property type="match status" value="1"/>
</dbReference>
<keyword evidence="6 7" id="KW-0460">Magnesium</keyword>
<dbReference type="PRINTS" id="PR00377">
    <property type="entry name" value="IMPHPHTASES"/>
</dbReference>
<dbReference type="InterPro" id="IPR000760">
    <property type="entry name" value="Inositol_monophosphatase-like"/>
</dbReference>
<dbReference type="GO" id="GO:0046872">
    <property type="term" value="F:metal ion binding"/>
    <property type="evidence" value="ECO:0007669"/>
    <property type="project" value="UniProtKB-KW"/>
</dbReference>
<feature type="binding site" evidence="7">
    <location>
        <position position="94"/>
    </location>
    <ligand>
        <name>Mg(2+)</name>
        <dbReference type="ChEBI" id="CHEBI:18420"/>
        <label>1</label>
        <note>catalytic</note>
    </ligand>
</feature>
<dbReference type="PROSITE" id="PS00630">
    <property type="entry name" value="IMP_2"/>
    <property type="match status" value="1"/>
</dbReference>
<dbReference type="PANTHER" id="PTHR20854">
    <property type="entry name" value="INOSITOL MONOPHOSPHATASE"/>
    <property type="match status" value="1"/>
</dbReference>
<comment type="catalytic activity">
    <reaction evidence="1 8">
        <text>a myo-inositol phosphate + H2O = myo-inositol + phosphate</text>
        <dbReference type="Rhea" id="RHEA:24056"/>
        <dbReference type="ChEBI" id="CHEBI:15377"/>
        <dbReference type="ChEBI" id="CHEBI:17268"/>
        <dbReference type="ChEBI" id="CHEBI:43474"/>
        <dbReference type="ChEBI" id="CHEBI:84139"/>
        <dbReference type="EC" id="3.1.3.25"/>
    </reaction>
</comment>
<feature type="binding site" evidence="7">
    <location>
        <position position="218"/>
    </location>
    <ligand>
        <name>Mg(2+)</name>
        <dbReference type="ChEBI" id="CHEBI:18420"/>
        <label>1</label>
        <note>catalytic</note>
    </ligand>
</feature>
<gene>
    <name evidence="9" type="ORF">ENT78_04570</name>
</gene>
<evidence type="ECO:0000256" key="1">
    <source>
        <dbReference type="ARBA" id="ARBA00001033"/>
    </source>
</evidence>
<accession>A0A7V4NFA9</accession>
<dbReference type="InterPro" id="IPR033942">
    <property type="entry name" value="IMPase"/>
</dbReference>
<dbReference type="SUPFAM" id="SSF56655">
    <property type="entry name" value="Carbohydrate phosphatase"/>
    <property type="match status" value="1"/>
</dbReference>
<dbReference type="Gene3D" id="3.40.190.80">
    <property type="match status" value="1"/>
</dbReference>
<dbReference type="GO" id="GO:0046854">
    <property type="term" value="P:phosphatidylinositol phosphate biosynthetic process"/>
    <property type="evidence" value="ECO:0007669"/>
    <property type="project" value="InterPro"/>
</dbReference>
<dbReference type="InterPro" id="IPR020550">
    <property type="entry name" value="Inositol_monophosphatase_CS"/>
</dbReference>
<dbReference type="AlphaFoldDB" id="A0A7V4NFA9"/>
<evidence type="ECO:0000256" key="3">
    <source>
        <dbReference type="ARBA" id="ARBA00009759"/>
    </source>
</evidence>
<evidence type="ECO:0000256" key="7">
    <source>
        <dbReference type="PIRSR" id="PIRSR600760-2"/>
    </source>
</evidence>
<dbReference type="FunFam" id="3.40.190.80:FF:000020">
    <property type="entry name" value="Fructose-1,6-bisphosphatase/inositol-1-monophosphatase"/>
    <property type="match status" value="1"/>
</dbReference>
<evidence type="ECO:0000256" key="2">
    <source>
        <dbReference type="ARBA" id="ARBA00001946"/>
    </source>
</evidence>
<dbReference type="GO" id="GO:0007165">
    <property type="term" value="P:signal transduction"/>
    <property type="evidence" value="ECO:0007669"/>
    <property type="project" value="TreeGrafter"/>
</dbReference>
<dbReference type="FunFam" id="3.30.540.10:FF:000003">
    <property type="entry name" value="Inositol-1-monophosphatase"/>
    <property type="match status" value="1"/>
</dbReference>
<dbReference type="PANTHER" id="PTHR20854:SF4">
    <property type="entry name" value="INOSITOL-1-MONOPHOSPHATASE-RELATED"/>
    <property type="match status" value="1"/>
</dbReference>
<evidence type="ECO:0000256" key="4">
    <source>
        <dbReference type="ARBA" id="ARBA00022723"/>
    </source>
</evidence>
<dbReference type="GO" id="GO:0006020">
    <property type="term" value="P:inositol metabolic process"/>
    <property type="evidence" value="ECO:0007669"/>
    <property type="project" value="TreeGrafter"/>
</dbReference>
<dbReference type="CDD" id="cd01639">
    <property type="entry name" value="IMPase"/>
    <property type="match status" value="1"/>
</dbReference>
<sequence length="274" mass="30605">MKLSAKKMHYILDIMINISHNAGRMLIKLFETKNFVYIHKPGKANIATNADFLVQQLIVEELKKHFPAIPIIAEETPQTKLTGSQFLFLVDPLDGTLNFIHGLPLFAVSIALLKEHKPILGVVYAPILNETFIAILNHGAFRNGQRLLCRKDIRKEDALGATGWPYDPDLLPWTYKTLMSMQQNIQEIRILGTAALEMCYVAAGIIDIYWEVNLQPWDLAAGSLVVSEAGGIVTDLNGKYFDPFSGCVLACRSKRLHQYAIKLLKTCSFSSASS</sequence>